<reference evidence="1" key="1">
    <citation type="submission" date="2020-10" db="EMBL/GenBank/DDBJ databases">
        <title>Connecting structure to function with the recovery of over 1000 high-quality activated sludge metagenome-assembled genomes encoding full-length rRNA genes using long-read sequencing.</title>
        <authorList>
            <person name="Singleton C.M."/>
            <person name="Petriglieri F."/>
            <person name="Kristensen J.M."/>
            <person name="Kirkegaard R.H."/>
            <person name="Michaelsen T.Y."/>
            <person name="Andersen M.H."/>
            <person name="Karst S.M."/>
            <person name="Dueholm M.S."/>
            <person name="Nielsen P.H."/>
            <person name="Albertsen M."/>
        </authorList>
    </citation>
    <scope>NUCLEOTIDE SEQUENCE</scope>
    <source>
        <strain evidence="1">OdNE_18-Q3-R46-58_BAT3C.305</strain>
    </source>
</reference>
<accession>A0A9D7LSR8</accession>
<dbReference type="InterPro" id="IPR019546">
    <property type="entry name" value="TAT_signal_bac_arc"/>
</dbReference>
<evidence type="ECO:0000313" key="2">
    <source>
        <dbReference type="Proteomes" id="UP000808146"/>
    </source>
</evidence>
<comment type="caution">
    <text evidence="1">The sequence shown here is derived from an EMBL/GenBank/DDBJ whole genome shotgun (WGS) entry which is preliminary data.</text>
</comment>
<evidence type="ECO:0000313" key="1">
    <source>
        <dbReference type="EMBL" id="MBK8891360.1"/>
    </source>
</evidence>
<dbReference type="AlphaFoldDB" id="A0A9D7LSR8"/>
<dbReference type="Proteomes" id="UP000808146">
    <property type="component" value="Unassembled WGS sequence"/>
</dbReference>
<dbReference type="PROSITE" id="PS51257">
    <property type="entry name" value="PROKAR_LIPOPROTEIN"/>
    <property type="match status" value="1"/>
</dbReference>
<dbReference type="NCBIfam" id="TIGR01409">
    <property type="entry name" value="TAT_signal_seq"/>
    <property type="match status" value="1"/>
</dbReference>
<dbReference type="PROSITE" id="PS51318">
    <property type="entry name" value="TAT"/>
    <property type="match status" value="1"/>
</dbReference>
<name>A0A9D7LSR8_9RHOO</name>
<dbReference type="EMBL" id="JADKBR010000017">
    <property type="protein sequence ID" value="MBK8891360.1"/>
    <property type="molecule type" value="Genomic_DNA"/>
</dbReference>
<protein>
    <submittedName>
        <fullName evidence="1">Twin-arginine translocation signal domain-containing protein</fullName>
    </submittedName>
</protein>
<sequence length="161" mass="18150">MCSSSRRDFLGRLTVGGLTLTPLALALSACGRSEWPEGMAEIKWDRETCPRCSMVISDRRFAAQLRGGPKDMVVKFDDIGCFTFWIRDNRKAHPWLDDPATRMWVADVTSKGRDVIWLDPRKAQYITRTSPMGYNFGAVAYPQMGSLDFAGMRQHVLAKGK</sequence>
<gene>
    <name evidence="1" type="ORF">IPN75_13860</name>
</gene>
<organism evidence="1 2">
    <name type="scientific">Candidatus Dechloromonas phosphorivorans</name>
    <dbReference type="NCBI Taxonomy" id="2899244"/>
    <lineage>
        <taxon>Bacteria</taxon>
        <taxon>Pseudomonadati</taxon>
        <taxon>Pseudomonadota</taxon>
        <taxon>Betaproteobacteria</taxon>
        <taxon>Rhodocyclales</taxon>
        <taxon>Azonexaceae</taxon>
        <taxon>Dechloromonas</taxon>
    </lineage>
</organism>
<dbReference type="InterPro" id="IPR006311">
    <property type="entry name" value="TAT_signal"/>
</dbReference>
<proteinExistence type="predicted"/>